<feature type="transmembrane region" description="Helical" evidence="1">
    <location>
        <begin position="210"/>
        <end position="229"/>
    </location>
</feature>
<keyword evidence="1" id="KW-0812">Transmembrane</keyword>
<reference evidence="2" key="1">
    <citation type="submission" date="2020-09" db="EMBL/GenBank/DDBJ databases">
        <title>Rhizobia associated with sainfoin plants.</title>
        <authorList>
            <person name="Asharfi S."/>
            <person name="Kuzmanovic N."/>
            <person name="Bunk B."/>
            <person name="Sproeer C."/>
            <person name="Becker M."/>
            <person name="Thuenen T."/>
        </authorList>
    </citation>
    <scope>NUCLEOTIDE SEQUENCE</scope>
    <source>
        <strain evidence="2">OM4</strain>
        <plasmid evidence="2">pOM4</plasmid>
    </source>
</reference>
<organism evidence="2 3">
    <name type="scientific">Mesorhizobium onobrychidis</name>
    <dbReference type="NCBI Taxonomy" id="2775404"/>
    <lineage>
        <taxon>Bacteria</taxon>
        <taxon>Pseudomonadati</taxon>
        <taxon>Pseudomonadota</taxon>
        <taxon>Alphaproteobacteria</taxon>
        <taxon>Hyphomicrobiales</taxon>
        <taxon>Phyllobacteriaceae</taxon>
        <taxon>Mesorhizobium</taxon>
    </lineage>
</organism>
<accession>A0ABY5R9X7</accession>
<evidence type="ECO:0000256" key="1">
    <source>
        <dbReference type="SAM" id="Phobius"/>
    </source>
</evidence>
<protein>
    <submittedName>
        <fullName evidence="2">HupE/UreJ family protein</fullName>
    </submittedName>
</protein>
<sequence>MTWRYGLVASTYALVITDETGGSLQTLWLDADAESSPFPIAANFRPPTTFEIVRQYLQLGFVHIVPKGLDHILFLLGIFLLNTKLRPILVQVTAFTIAHSVTLGLTMYDVIALSPRIVEPLIALSVAYVAIENIMTAKLTPWRPLVVFLFGLLHGMGFAGTLAGLGLPYGQIIPALISFNLGIELAQLTVIAVAFLAVAQWFQDKSWYRTRFVIPASASIAATGLFWTVQRIFEA</sequence>
<feature type="transmembrane region" description="Helical" evidence="1">
    <location>
        <begin position="172"/>
        <end position="198"/>
    </location>
</feature>
<keyword evidence="3" id="KW-1185">Reference proteome</keyword>
<dbReference type="InterPro" id="IPR032809">
    <property type="entry name" value="Put_HupE_UreJ"/>
</dbReference>
<feature type="transmembrane region" description="Helical" evidence="1">
    <location>
        <begin position="146"/>
        <end position="166"/>
    </location>
</feature>
<evidence type="ECO:0000313" key="3">
    <source>
        <dbReference type="Proteomes" id="UP001058098"/>
    </source>
</evidence>
<geneLocation type="plasmid" evidence="2 3">
    <name>pOM4</name>
</geneLocation>
<keyword evidence="1" id="KW-1133">Transmembrane helix</keyword>
<proteinExistence type="predicted"/>
<dbReference type="Proteomes" id="UP001058098">
    <property type="component" value="Plasmid pOM4"/>
</dbReference>
<dbReference type="EMBL" id="CP062230">
    <property type="protein sequence ID" value="UVC19442.1"/>
    <property type="molecule type" value="Genomic_DNA"/>
</dbReference>
<name>A0ABY5R9X7_9HYPH</name>
<evidence type="ECO:0000313" key="2">
    <source>
        <dbReference type="EMBL" id="UVC19442.1"/>
    </source>
</evidence>
<keyword evidence="1" id="KW-0472">Membrane</keyword>
<dbReference type="Pfam" id="PF13795">
    <property type="entry name" value="HupE_UreJ_2"/>
    <property type="match status" value="1"/>
</dbReference>
<keyword evidence="2" id="KW-0614">Plasmid</keyword>
<gene>
    <name evidence="2" type="ORF">IHQ72_35895</name>
</gene>